<dbReference type="Proteomes" id="UP000266861">
    <property type="component" value="Unassembled WGS sequence"/>
</dbReference>
<keyword evidence="2" id="KW-1185">Reference proteome</keyword>
<protein>
    <submittedName>
        <fullName evidence="1">Uncharacterized protein</fullName>
    </submittedName>
</protein>
<evidence type="ECO:0000313" key="2">
    <source>
        <dbReference type="Proteomes" id="UP000266861"/>
    </source>
</evidence>
<evidence type="ECO:0000313" key="1">
    <source>
        <dbReference type="EMBL" id="RHZ79279.1"/>
    </source>
</evidence>
<proteinExistence type="predicted"/>
<reference evidence="1 2" key="1">
    <citation type="submission" date="2018-08" db="EMBL/GenBank/DDBJ databases">
        <title>Genome and evolution of the arbuscular mycorrhizal fungus Diversispora epigaea (formerly Glomus versiforme) and its bacterial endosymbionts.</title>
        <authorList>
            <person name="Sun X."/>
            <person name="Fei Z."/>
            <person name="Harrison M."/>
        </authorList>
    </citation>
    <scope>NUCLEOTIDE SEQUENCE [LARGE SCALE GENOMIC DNA]</scope>
    <source>
        <strain evidence="1 2">IT104</strain>
    </source>
</reference>
<name>A0A397ITF9_9GLOM</name>
<dbReference type="AlphaFoldDB" id="A0A397ITF9"/>
<sequence length="112" mass="13118">MNKKIFVDNDSFTSTYRRRASVPEKFAPNEIPNINISSKKVRTKVICFCRHCNGTKKVDPRTRKIHMKNQSHLFTYNTISLIIPPLETLSTSPSNTYSRIQFSNKYYNQLEE</sequence>
<gene>
    <name evidence="1" type="ORF">Glove_150g109</name>
</gene>
<accession>A0A397ITF9</accession>
<dbReference type="EMBL" id="PQFF01000141">
    <property type="protein sequence ID" value="RHZ79279.1"/>
    <property type="molecule type" value="Genomic_DNA"/>
</dbReference>
<comment type="caution">
    <text evidence="1">The sequence shown here is derived from an EMBL/GenBank/DDBJ whole genome shotgun (WGS) entry which is preliminary data.</text>
</comment>
<organism evidence="1 2">
    <name type="scientific">Diversispora epigaea</name>
    <dbReference type="NCBI Taxonomy" id="1348612"/>
    <lineage>
        <taxon>Eukaryota</taxon>
        <taxon>Fungi</taxon>
        <taxon>Fungi incertae sedis</taxon>
        <taxon>Mucoromycota</taxon>
        <taxon>Glomeromycotina</taxon>
        <taxon>Glomeromycetes</taxon>
        <taxon>Diversisporales</taxon>
        <taxon>Diversisporaceae</taxon>
        <taxon>Diversispora</taxon>
    </lineage>
</organism>